<dbReference type="AlphaFoldDB" id="A0A4R4WI85"/>
<dbReference type="Proteomes" id="UP000295172">
    <property type="component" value="Unassembled WGS sequence"/>
</dbReference>
<accession>A0A4R4WI85</accession>
<dbReference type="Pfam" id="PF13556">
    <property type="entry name" value="HTH_30"/>
    <property type="match status" value="1"/>
</dbReference>
<dbReference type="InterPro" id="IPR042070">
    <property type="entry name" value="PucR_C-HTH_sf"/>
</dbReference>
<organism evidence="4 5">
    <name type="scientific">Kribbella turkmenica</name>
    <dbReference type="NCBI Taxonomy" id="2530375"/>
    <lineage>
        <taxon>Bacteria</taxon>
        <taxon>Bacillati</taxon>
        <taxon>Actinomycetota</taxon>
        <taxon>Actinomycetes</taxon>
        <taxon>Propionibacteriales</taxon>
        <taxon>Kribbellaceae</taxon>
        <taxon>Kribbella</taxon>
    </lineage>
</organism>
<dbReference type="RefSeq" id="WP_132325745.1">
    <property type="nucleotide sequence ID" value="NZ_SMKR01000160.1"/>
</dbReference>
<gene>
    <name evidence="4" type="ORF">E1218_28485</name>
</gene>
<evidence type="ECO:0000313" key="5">
    <source>
        <dbReference type="Proteomes" id="UP000295172"/>
    </source>
</evidence>
<evidence type="ECO:0000259" key="2">
    <source>
        <dbReference type="Pfam" id="PF13556"/>
    </source>
</evidence>
<dbReference type="Pfam" id="PF17853">
    <property type="entry name" value="GGDEF_2"/>
    <property type="match status" value="1"/>
</dbReference>
<dbReference type="InterPro" id="IPR051448">
    <property type="entry name" value="CdaR-like_regulators"/>
</dbReference>
<evidence type="ECO:0000313" key="4">
    <source>
        <dbReference type="EMBL" id="TDD17147.1"/>
    </source>
</evidence>
<dbReference type="EMBL" id="SMKR01000160">
    <property type="protein sequence ID" value="TDD17147.1"/>
    <property type="molecule type" value="Genomic_DNA"/>
</dbReference>
<evidence type="ECO:0000256" key="1">
    <source>
        <dbReference type="ARBA" id="ARBA00006754"/>
    </source>
</evidence>
<evidence type="ECO:0000259" key="3">
    <source>
        <dbReference type="Pfam" id="PF17853"/>
    </source>
</evidence>
<protein>
    <submittedName>
        <fullName evidence="4">PucR family transcriptional regulator</fullName>
    </submittedName>
</protein>
<dbReference type="OrthoDB" id="3190266at2"/>
<name>A0A4R4WI85_9ACTN</name>
<feature type="domain" description="PucR C-terminal helix-turn-helix" evidence="2">
    <location>
        <begin position="478"/>
        <end position="536"/>
    </location>
</feature>
<comment type="caution">
    <text evidence="4">The sequence shown here is derived from an EMBL/GenBank/DDBJ whole genome shotgun (WGS) entry which is preliminary data.</text>
</comment>
<keyword evidence="5" id="KW-1185">Reference proteome</keyword>
<dbReference type="InterPro" id="IPR041522">
    <property type="entry name" value="CdaR_GGDEF"/>
</dbReference>
<sequence>MSDGRSWQTGATLARVLDNLGGTVLGPAVGAAPERHRVTEIVIFDQHDDTPCPPGAIVLGVGLREPADIADLLHWLGKAQAAALVIRAPVDTDDLVRAAQTTVGIPVLTLVPGATWAQVAALLRSILSDGEEMPGTSQTLAGVPAGDLFSLANAISALVDAPVTIEDTSSRVVAFSADQDQADDPRIRTILGRQVPEQYLRLLEEQGIFARLYRSTTPIYFELPAPALPRMAIAVRAGDETLGSMWAAVEQRPTSEQEQAFTESAKVAALHMLRQRAGADIERRLRAELVATILEGGAGAFEAGRRLQLTSSTAVVLAFGMVDIQSQLAARSEAERQRLADALALYLTGVHPRSASALVGGIVYGILPVALGSEEADLRAKQVAVDFLDRTGNRLRCAAGIGRIATGVKELAQSRMDADRALRVLRFGFTKDRIARINEVYATALLLELSDLIAAETALPHGPLSNLVRYDEQHNAQLVQSLRAWLDAFGDVNAAAAAVHVHPSTFRYRLRRVAQIANLDLADAEQRFAAMLQLRLLDTTEADNTAVDHVDE</sequence>
<reference evidence="4 5" key="1">
    <citation type="submission" date="2019-02" db="EMBL/GenBank/DDBJ databases">
        <title>Draft genome sequences of novel Actinobacteria.</title>
        <authorList>
            <person name="Sahin N."/>
            <person name="Ay H."/>
            <person name="Saygin H."/>
        </authorList>
    </citation>
    <scope>NUCLEOTIDE SEQUENCE [LARGE SCALE GENOMIC DNA]</scope>
    <source>
        <strain evidence="4 5">16K104</strain>
    </source>
</reference>
<dbReference type="InterPro" id="IPR025736">
    <property type="entry name" value="PucR_C-HTH_dom"/>
</dbReference>
<dbReference type="Gene3D" id="1.10.10.2840">
    <property type="entry name" value="PucR C-terminal helix-turn-helix domain"/>
    <property type="match status" value="1"/>
</dbReference>
<feature type="domain" description="CdaR GGDEF-like" evidence="3">
    <location>
        <begin position="306"/>
        <end position="424"/>
    </location>
</feature>
<comment type="similarity">
    <text evidence="1">Belongs to the CdaR family.</text>
</comment>
<dbReference type="PANTHER" id="PTHR33744:SF17">
    <property type="entry name" value="CONSERVED PROTEIN"/>
    <property type="match status" value="1"/>
</dbReference>
<dbReference type="PANTHER" id="PTHR33744">
    <property type="entry name" value="CARBOHYDRATE DIACID REGULATOR"/>
    <property type="match status" value="1"/>
</dbReference>
<proteinExistence type="inferred from homology"/>